<reference evidence="1 2" key="1">
    <citation type="submission" date="2020-04" db="EMBL/GenBank/DDBJ databases">
        <title>MicrobeNet Type strains.</title>
        <authorList>
            <person name="Nicholson A.C."/>
        </authorList>
    </citation>
    <scope>NUCLEOTIDE SEQUENCE [LARGE SCALE GENOMIC DNA]</scope>
    <source>
        <strain evidence="1 2">DSM 44960</strain>
    </source>
</reference>
<organism evidence="1 2">
    <name type="scientific">Nocardia coubleae</name>
    <dbReference type="NCBI Taxonomy" id="356147"/>
    <lineage>
        <taxon>Bacteria</taxon>
        <taxon>Bacillati</taxon>
        <taxon>Actinomycetota</taxon>
        <taxon>Actinomycetes</taxon>
        <taxon>Mycobacteriales</taxon>
        <taxon>Nocardiaceae</taxon>
        <taxon>Nocardia</taxon>
    </lineage>
</organism>
<accession>A0A846W1R4</accession>
<protein>
    <submittedName>
        <fullName evidence="1">DUF488 domain-containing protein</fullName>
    </submittedName>
</protein>
<dbReference type="RefSeq" id="WP_067639758.1">
    <property type="nucleotide sequence ID" value="NZ_JAAXOM010000001.1"/>
</dbReference>
<gene>
    <name evidence="1" type="ORF">HGA10_07265</name>
</gene>
<evidence type="ECO:0000313" key="2">
    <source>
        <dbReference type="Proteomes" id="UP000572007"/>
    </source>
</evidence>
<comment type="caution">
    <text evidence="1">The sequence shown here is derived from an EMBL/GenBank/DDBJ whole genome shotgun (WGS) entry which is preliminary data.</text>
</comment>
<dbReference type="Proteomes" id="UP000572007">
    <property type="component" value="Unassembled WGS sequence"/>
</dbReference>
<dbReference type="PANTHER" id="PTHR36849">
    <property type="entry name" value="CYTOPLASMIC PROTEIN-RELATED"/>
    <property type="match status" value="1"/>
</dbReference>
<sequence>MTKSRNVRVRRIYEDPEPADGRRVLVDRLWPRGISKERADLAAWCKDVAPSTELRKWYHHTPEKFDEFTRRYRAELEQPPQAAALAELREMAKSGPLTLLTASRLVDMSEATVLADILDGK</sequence>
<evidence type="ECO:0000313" key="1">
    <source>
        <dbReference type="EMBL" id="NKX87112.1"/>
    </source>
</evidence>
<proteinExistence type="predicted"/>
<dbReference type="AlphaFoldDB" id="A0A846W1R4"/>
<dbReference type="PANTHER" id="PTHR36849:SF1">
    <property type="entry name" value="CYTOPLASMIC PROTEIN"/>
    <property type="match status" value="1"/>
</dbReference>
<dbReference type="InterPro" id="IPR052552">
    <property type="entry name" value="YeaO-like"/>
</dbReference>
<dbReference type="EMBL" id="JAAXOM010000001">
    <property type="protein sequence ID" value="NKX87112.1"/>
    <property type="molecule type" value="Genomic_DNA"/>
</dbReference>
<dbReference type="Pfam" id="PF22752">
    <property type="entry name" value="DUF488-N3i"/>
    <property type="match status" value="1"/>
</dbReference>
<keyword evidence="2" id="KW-1185">Reference proteome</keyword>
<name>A0A846W1R4_9NOCA</name>